<feature type="transmembrane region" description="Helical" evidence="5">
    <location>
        <begin position="12"/>
        <end position="33"/>
    </location>
</feature>
<organism evidence="7 8">
    <name type="scientific">Saccharibacillus kuerlensis</name>
    <dbReference type="NCBI Taxonomy" id="459527"/>
    <lineage>
        <taxon>Bacteria</taxon>
        <taxon>Bacillati</taxon>
        <taxon>Bacillota</taxon>
        <taxon>Bacilli</taxon>
        <taxon>Bacillales</taxon>
        <taxon>Paenibacillaceae</taxon>
        <taxon>Saccharibacillus</taxon>
    </lineage>
</organism>
<accession>A0ABQ2KZS3</accession>
<proteinExistence type="predicted"/>
<dbReference type="Pfam" id="PF12698">
    <property type="entry name" value="ABC2_membrane_3"/>
    <property type="match status" value="1"/>
</dbReference>
<keyword evidence="3 5" id="KW-1133">Transmembrane helix</keyword>
<dbReference type="PANTHER" id="PTHR43077">
    <property type="entry name" value="TRANSPORT PERMEASE YVFS-RELATED"/>
    <property type="match status" value="1"/>
</dbReference>
<dbReference type="Proteomes" id="UP000606653">
    <property type="component" value="Unassembled WGS sequence"/>
</dbReference>
<feature type="domain" description="ABC-2 type transporter transmembrane" evidence="6">
    <location>
        <begin position="17"/>
        <end position="339"/>
    </location>
</feature>
<evidence type="ECO:0000256" key="3">
    <source>
        <dbReference type="ARBA" id="ARBA00022989"/>
    </source>
</evidence>
<dbReference type="PANTHER" id="PTHR43077:SF5">
    <property type="entry name" value="PHAGE INFECTION PROTEIN"/>
    <property type="match status" value="1"/>
</dbReference>
<evidence type="ECO:0000256" key="4">
    <source>
        <dbReference type="ARBA" id="ARBA00023136"/>
    </source>
</evidence>
<evidence type="ECO:0000256" key="2">
    <source>
        <dbReference type="ARBA" id="ARBA00022692"/>
    </source>
</evidence>
<comment type="caution">
    <text evidence="7">The sequence shown here is derived from an EMBL/GenBank/DDBJ whole genome shotgun (WGS) entry which is preliminary data.</text>
</comment>
<sequence>MKQAFRTLMGITQTRIGIVFSLFVPLLFTLLWMTGYHDATQRIDQLNVAVVNEAGEAGTAVSAQIAANAPFHTESVNHADTAQAAMDAGDYSMVIVIPADFASGLQNGSAKLTYYINQGTSEVASAMVEGAAARLTAGMNEAIAGTSAAEPVQSEIVKTHEQNNFAVTMLPMILGFIPYIAMMTANIQLNISSQIMKRNHGKWQIFWSRQLLLLLISVFAPLIIIGVAQLFAQPAASFGSMWMLLGCVFLASACVTQMSFALFGNAAPLFNVALVPLQLMTAGNIIPAAMLAPFYRHFGSFLPAPNGIQGFMRLIYNGSGAGTFMLHLLLIALVTWAVTLLRVQLQNPAPSPAAAGGQPGSAAASH</sequence>
<evidence type="ECO:0000256" key="1">
    <source>
        <dbReference type="ARBA" id="ARBA00004141"/>
    </source>
</evidence>
<feature type="transmembrane region" description="Helical" evidence="5">
    <location>
        <begin position="270"/>
        <end position="295"/>
    </location>
</feature>
<comment type="subcellular location">
    <subcellularLocation>
        <location evidence="1">Membrane</location>
        <topology evidence="1">Multi-pass membrane protein</topology>
    </subcellularLocation>
</comment>
<keyword evidence="4 5" id="KW-0472">Membrane</keyword>
<keyword evidence="2 5" id="KW-0812">Transmembrane</keyword>
<evidence type="ECO:0000259" key="6">
    <source>
        <dbReference type="Pfam" id="PF12698"/>
    </source>
</evidence>
<dbReference type="Gene3D" id="3.40.1710.10">
    <property type="entry name" value="abc type-2 transporter like domain"/>
    <property type="match status" value="1"/>
</dbReference>
<feature type="transmembrane region" description="Helical" evidence="5">
    <location>
        <begin position="211"/>
        <end position="232"/>
    </location>
</feature>
<feature type="transmembrane region" description="Helical" evidence="5">
    <location>
        <begin position="315"/>
        <end position="341"/>
    </location>
</feature>
<evidence type="ECO:0000313" key="7">
    <source>
        <dbReference type="EMBL" id="GGN97873.1"/>
    </source>
</evidence>
<dbReference type="RefSeq" id="WP_229675632.1">
    <property type="nucleotide sequence ID" value="NZ_BMLN01000004.1"/>
</dbReference>
<dbReference type="InterPro" id="IPR051328">
    <property type="entry name" value="T7SS_ABC-Transporter"/>
</dbReference>
<feature type="transmembrane region" description="Helical" evidence="5">
    <location>
        <begin position="169"/>
        <end position="191"/>
    </location>
</feature>
<gene>
    <name evidence="7" type="ORF">GCM10010969_16230</name>
</gene>
<evidence type="ECO:0000256" key="5">
    <source>
        <dbReference type="SAM" id="Phobius"/>
    </source>
</evidence>
<reference evidence="8" key="1">
    <citation type="journal article" date="2019" name="Int. J. Syst. Evol. Microbiol.">
        <title>The Global Catalogue of Microorganisms (GCM) 10K type strain sequencing project: providing services to taxonomists for standard genome sequencing and annotation.</title>
        <authorList>
            <consortium name="The Broad Institute Genomics Platform"/>
            <consortium name="The Broad Institute Genome Sequencing Center for Infectious Disease"/>
            <person name="Wu L."/>
            <person name="Ma J."/>
        </authorList>
    </citation>
    <scope>NUCLEOTIDE SEQUENCE [LARGE SCALE GENOMIC DNA]</scope>
    <source>
        <strain evidence="8">CGMCC 1.6964</strain>
    </source>
</reference>
<feature type="transmembrane region" description="Helical" evidence="5">
    <location>
        <begin position="238"/>
        <end position="263"/>
    </location>
</feature>
<dbReference type="EMBL" id="BMLN01000004">
    <property type="protein sequence ID" value="GGN97873.1"/>
    <property type="molecule type" value="Genomic_DNA"/>
</dbReference>
<name>A0ABQ2KZS3_9BACL</name>
<evidence type="ECO:0000313" key="8">
    <source>
        <dbReference type="Proteomes" id="UP000606653"/>
    </source>
</evidence>
<protein>
    <recommendedName>
        <fullName evidence="6">ABC-2 type transporter transmembrane domain-containing protein</fullName>
    </recommendedName>
</protein>
<keyword evidence="8" id="KW-1185">Reference proteome</keyword>
<dbReference type="InterPro" id="IPR013525">
    <property type="entry name" value="ABC2_TM"/>
</dbReference>